<evidence type="ECO:0000313" key="15">
    <source>
        <dbReference type="Proteomes" id="UP000663829"/>
    </source>
</evidence>
<organism evidence="11 15">
    <name type="scientific">Didymodactylos carnosus</name>
    <dbReference type="NCBI Taxonomy" id="1234261"/>
    <lineage>
        <taxon>Eukaryota</taxon>
        <taxon>Metazoa</taxon>
        <taxon>Spiralia</taxon>
        <taxon>Gnathifera</taxon>
        <taxon>Rotifera</taxon>
        <taxon>Eurotatoria</taxon>
        <taxon>Bdelloidea</taxon>
        <taxon>Philodinida</taxon>
        <taxon>Philodinidae</taxon>
        <taxon>Didymodactylos</taxon>
    </lineage>
</organism>
<feature type="compositionally biased region" description="Polar residues" evidence="9">
    <location>
        <begin position="170"/>
        <end position="194"/>
    </location>
</feature>
<comment type="function">
    <text evidence="8">Tyrosine protein phosphatase which functions as a dosage-dependent inducer of mitotic progression.</text>
</comment>
<dbReference type="EC" id="3.1.3.48" evidence="8"/>
<dbReference type="CDD" id="cd01530">
    <property type="entry name" value="Cdc25"/>
    <property type="match status" value="1"/>
</dbReference>
<dbReference type="EMBL" id="CAJOBC010001547">
    <property type="protein sequence ID" value="CAF3684770.1"/>
    <property type="molecule type" value="Genomic_DNA"/>
</dbReference>
<evidence type="ECO:0000256" key="3">
    <source>
        <dbReference type="ARBA" id="ARBA00022776"/>
    </source>
</evidence>
<dbReference type="GO" id="GO:0005634">
    <property type="term" value="C:nucleus"/>
    <property type="evidence" value="ECO:0007669"/>
    <property type="project" value="TreeGrafter"/>
</dbReference>
<dbReference type="EMBL" id="CAJOBA010003938">
    <property type="protein sequence ID" value="CAF3697791.1"/>
    <property type="molecule type" value="Genomic_DNA"/>
</dbReference>
<keyword evidence="4 8" id="KW-0378">Hydrolase</keyword>
<evidence type="ECO:0000256" key="8">
    <source>
        <dbReference type="RuleBase" id="RU368028"/>
    </source>
</evidence>
<dbReference type="Gene3D" id="3.40.250.10">
    <property type="entry name" value="Rhodanese-like domain"/>
    <property type="match status" value="1"/>
</dbReference>
<dbReference type="AlphaFoldDB" id="A0A813ZMK3"/>
<sequence length="573" mass="66967">MTLNHDNILSIEHWLNTSTVLSNIDSNFNTCFMMWRRTPRRKLFSSSEEEDDSPIKDKCRVLKENNLVLTSSISVGDTDEQLNTSECVIRRSTIFTTNSTLLMQQTKLEQFGFETRTRPQIRHQKQSQRGRKRHSEQSVKQDVRVDPFVMSKGQKIKKIDPESHDDDNINLKQQQIRNGTTHPMQTRSQSASDSNSDHLVRLFDKKLITVTPLKDEMFIATGSTSCGEISSSDECEMEEFSTTNVNSTRQLRTRPLPLLLSTSSDTEQISAVMTTKNRTPMLNIKNSIYNNNNKSNNKRSSTEIDEVKKNGKRRKVVHKEQDENKENIKKQTTNIRSKLYRSISEPFEQFDEARLKASVELGANRELIGDRTRPYLLPRCQSCKHNDLACIAPKTLIDVLLNRYSSDIEQFHIIDCRYPYEYDGGHINSSRNLYTREQIQREYFDQPMQLKDKTKRIIIIFHCEFSSERAPSLLRYLREIDRNRHLSAYPELCYPEIYLLEGGYKAFFEYSNEHCLPQTYRPMLETGFTDQLQHYRFKTRQLKKTKSSSFDVSTTSQRTSTKYYSLRNIDVHL</sequence>
<comment type="similarity">
    <text evidence="1 8">Belongs to the MPI phosphatase family.</text>
</comment>
<dbReference type="PRINTS" id="PR00716">
    <property type="entry name" value="MPIPHPHTASE"/>
</dbReference>
<evidence type="ECO:0000259" key="10">
    <source>
        <dbReference type="PROSITE" id="PS50206"/>
    </source>
</evidence>
<evidence type="ECO:0000313" key="13">
    <source>
        <dbReference type="EMBL" id="CAF3684770.1"/>
    </source>
</evidence>
<dbReference type="GO" id="GO:0004725">
    <property type="term" value="F:protein tyrosine phosphatase activity"/>
    <property type="evidence" value="ECO:0007669"/>
    <property type="project" value="UniProtKB-UniRule"/>
</dbReference>
<reference evidence="11" key="1">
    <citation type="submission" date="2021-02" db="EMBL/GenBank/DDBJ databases">
        <authorList>
            <person name="Nowell W R."/>
        </authorList>
    </citation>
    <scope>NUCLEOTIDE SEQUENCE</scope>
</reference>
<keyword evidence="15" id="KW-1185">Reference proteome</keyword>
<evidence type="ECO:0000256" key="6">
    <source>
        <dbReference type="ARBA" id="ARBA00023306"/>
    </source>
</evidence>
<feature type="compositionally biased region" description="Low complexity" evidence="9">
    <location>
        <begin position="287"/>
        <end position="299"/>
    </location>
</feature>
<comment type="caution">
    <text evidence="11">The sequence shown here is derived from an EMBL/GenBank/DDBJ whole genome shotgun (WGS) entry which is preliminary data.</text>
</comment>
<feature type="region of interest" description="Disordered" evidence="9">
    <location>
        <begin position="287"/>
        <end position="325"/>
    </location>
</feature>
<feature type="compositionally biased region" description="Basic and acidic residues" evidence="9">
    <location>
        <begin position="300"/>
        <end position="309"/>
    </location>
</feature>
<gene>
    <name evidence="11" type="ORF">GPM918_LOCUS8712</name>
    <name evidence="12" type="ORF">OVA965_LOCUS10583</name>
    <name evidence="13" type="ORF">SRO942_LOCUS8714</name>
    <name evidence="14" type="ORF">TMI583_LOCUS10578</name>
</gene>
<keyword evidence="3 8" id="KW-0498">Mitosis</keyword>
<dbReference type="Proteomes" id="UP000663829">
    <property type="component" value="Unassembled WGS sequence"/>
</dbReference>
<keyword evidence="2 8" id="KW-0132">Cell division</keyword>
<dbReference type="Pfam" id="PF00581">
    <property type="entry name" value="Rhodanese"/>
    <property type="match status" value="1"/>
</dbReference>
<dbReference type="Proteomes" id="UP000681722">
    <property type="component" value="Unassembled WGS sequence"/>
</dbReference>
<protein>
    <recommendedName>
        <fullName evidence="8">M-phase inducer phosphatase</fullName>
        <ecNumber evidence="8">3.1.3.48</ecNumber>
    </recommendedName>
</protein>
<accession>A0A813ZMK3</accession>
<dbReference type="FunFam" id="3.40.250.10:FF:000021">
    <property type="entry name" value="M-phase inducer phosphatase cdc-25.2"/>
    <property type="match status" value="1"/>
</dbReference>
<dbReference type="InterPro" id="IPR001763">
    <property type="entry name" value="Rhodanese-like_dom"/>
</dbReference>
<dbReference type="GO" id="GO:0110032">
    <property type="term" value="P:positive regulation of G2/MI transition of meiotic cell cycle"/>
    <property type="evidence" value="ECO:0007669"/>
    <property type="project" value="TreeGrafter"/>
</dbReference>
<evidence type="ECO:0000256" key="9">
    <source>
        <dbReference type="SAM" id="MobiDB-lite"/>
    </source>
</evidence>
<evidence type="ECO:0000256" key="7">
    <source>
        <dbReference type="ARBA" id="ARBA00051722"/>
    </source>
</evidence>
<dbReference type="GO" id="GO:0005737">
    <property type="term" value="C:cytoplasm"/>
    <property type="evidence" value="ECO:0007669"/>
    <property type="project" value="TreeGrafter"/>
</dbReference>
<dbReference type="GO" id="GO:0000086">
    <property type="term" value="P:G2/M transition of mitotic cell cycle"/>
    <property type="evidence" value="ECO:0007669"/>
    <property type="project" value="TreeGrafter"/>
</dbReference>
<dbReference type="EMBL" id="CAJNOQ010001547">
    <property type="protein sequence ID" value="CAF0902504.1"/>
    <property type="molecule type" value="Genomic_DNA"/>
</dbReference>
<dbReference type="EMBL" id="CAJNOK010003937">
    <property type="protein sequence ID" value="CAF0920276.1"/>
    <property type="molecule type" value="Genomic_DNA"/>
</dbReference>
<evidence type="ECO:0000256" key="5">
    <source>
        <dbReference type="ARBA" id="ARBA00022912"/>
    </source>
</evidence>
<dbReference type="Proteomes" id="UP000677228">
    <property type="component" value="Unassembled WGS sequence"/>
</dbReference>
<proteinExistence type="inferred from homology"/>
<comment type="catalytic activity">
    <reaction evidence="7 8">
        <text>O-phospho-L-tyrosyl-[protein] + H2O = L-tyrosyl-[protein] + phosphate</text>
        <dbReference type="Rhea" id="RHEA:10684"/>
        <dbReference type="Rhea" id="RHEA-COMP:10136"/>
        <dbReference type="Rhea" id="RHEA-COMP:20101"/>
        <dbReference type="ChEBI" id="CHEBI:15377"/>
        <dbReference type="ChEBI" id="CHEBI:43474"/>
        <dbReference type="ChEBI" id="CHEBI:46858"/>
        <dbReference type="ChEBI" id="CHEBI:61978"/>
        <dbReference type="EC" id="3.1.3.48"/>
    </reaction>
</comment>
<evidence type="ECO:0000256" key="4">
    <source>
        <dbReference type="ARBA" id="ARBA00022801"/>
    </source>
</evidence>
<dbReference type="GO" id="GO:0051301">
    <property type="term" value="P:cell division"/>
    <property type="evidence" value="ECO:0007669"/>
    <property type="project" value="UniProtKB-UniRule"/>
</dbReference>
<dbReference type="Proteomes" id="UP000682733">
    <property type="component" value="Unassembled WGS sequence"/>
</dbReference>
<evidence type="ECO:0000256" key="1">
    <source>
        <dbReference type="ARBA" id="ARBA00011065"/>
    </source>
</evidence>
<dbReference type="PANTHER" id="PTHR10828">
    <property type="entry name" value="M-PHASE INDUCER PHOSPHATASE DUAL SPECIFICITY PHOSPHATASE CDC25"/>
    <property type="match status" value="1"/>
</dbReference>
<evidence type="ECO:0000256" key="2">
    <source>
        <dbReference type="ARBA" id="ARBA00022618"/>
    </source>
</evidence>
<dbReference type="InterPro" id="IPR036873">
    <property type="entry name" value="Rhodanese-like_dom_sf"/>
</dbReference>
<keyword evidence="6 8" id="KW-0131">Cell cycle</keyword>
<dbReference type="SUPFAM" id="SSF52821">
    <property type="entry name" value="Rhodanese/Cell cycle control phosphatase"/>
    <property type="match status" value="1"/>
</dbReference>
<dbReference type="PANTHER" id="PTHR10828:SF17">
    <property type="entry name" value="PROTEIN-TYROSINE-PHOSPHATASE"/>
    <property type="match status" value="1"/>
</dbReference>
<feature type="compositionally biased region" description="Basic residues" evidence="9">
    <location>
        <begin position="119"/>
        <end position="134"/>
    </location>
</feature>
<dbReference type="OrthoDB" id="9999371at2759"/>
<dbReference type="SMART" id="SM00450">
    <property type="entry name" value="RHOD"/>
    <property type="match status" value="1"/>
</dbReference>
<evidence type="ECO:0000313" key="14">
    <source>
        <dbReference type="EMBL" id="CAF3697791.1"/>
    </source>
</evidence>
<keyword evidence="5 8" id="KW-0904">Protein phosphatase</keyword>
<evidence type="ECO:0000313" key="12">
    <source>
        <dbReference type="EMBL" id="CAF0920276.1"/>
    </source>
</evidence>
<feature type="domain" description="Rhodanese" evidence="10">
    <location>
        <begin position="407"/>
        <end position="516"/>
    </location>
</feature>
<dbReference type="GO" id="GO:0010971">
    <property type="term" value="P:positive regulation of G2/M transition of mitotic cell cycle"/>
    <property type="evidence" value="ECO:0007669"/>
    <property type="project" value="TreeGrafter"/>
</dbReference>
<dbReference type="PROSITE" id="PS50206">
    <property type="entry name" value="RHODANESE_3"/>
    <property type="match status" value="1"/>
</dbReference>
<dbReference type="InterPro" id="IPR000751">
    <property type="entry name" value="MPI_Phosphatase"/>
</dbReference>
<evidence type="ECO:0000313" key="11">
    <source>
        <dbReference type="EMBL" id="CAF0902504.1"/>
    </source>
</evidence>
<name>A0A813ZMK3_9BILA</name>
<feature type="region of interest" description="Disordered" evidence="9">
    <location>
        <begin position="113"/>
        <end position="196"/>
    </location>
</feature>
<feature type="compositionally biased region" description="Basic and acidic residues" evidence="9">
    <location>
        <begin position="157"/>
        <end position="169"/>
    </location>
</feature>
<feature type="compositionally biased region" description="Basic and acidic residues" evidence="9">
    <location>
        <begin position="135"/>
        <end position="145"/>
    </location>
</feature>